<reference evidence="1 2" key="1">
    <citation type="submission" date="2014-07" db="EMBL/GenBank/DDBJ databases">
        <title>Unique and conserved regions in Vibrio harveyi and related species in comparison with the shrimp pathogen Vibrio harveyi CAIM 1792.</title>
        <authorList>
            <person name="Espinoza-Valles I."/>
            <person name="Vora G."/>
            <person name="Leekitcharoenphon P."/>
            <person name="Ussery D."/>
            <person name="Hoj L."/>
            <person name="Gomez-Gil B."/>
        </authorList>
    </citation>
    <scope>NUCLEOTIDE SEQUENCE [LARGE SCALE GENOMIC DNA]</scope>
    <source>
        <strain evidence="2">CAIM 1854 / LMG 25443</strain>
    </source>
</reference>
<dbReference type="PATRIC" id="fig|1229493.5.peg.1306"/>
<evidence type="ECO:0000313" key="1">
    <source>
        <dbReference type="EMBL" id="KIF53442.1"/>
    </source>
</evidence>
<sequence>MTTNIEPLYCGYKVKYQAPGYLFVGYITSANNSKGEWYFTNGPAGFIVKDRNHITVLEAKKRKRNETFQMARNQKRYAINALTSNIDKVLPGENIVEPSYATPTGLVDYFANCKELIKTGSAKEVAQLIQANILSLAKDVVLNLNLNETVDNAAWSISRGVRVIVEPWAYELHRELRRLSLIPVMIVKCDGENTHRLSEV</sequence>
<evidence type="ECO:0000313" key="2">
    <source>
        <dbReference type="Proteomes" id="UP000031586"/>
    </source>
</evidence>
<proteinExistence type="predicted"/>
<organism evidence="1 2">
    <name type="scientific">Vibrio owensii CAIM 1854 = LMG 25443</name>
    <dbReference type="NCBI Taxonomy" id="1229493"/>
    <lineage>
        <taxon>Bacteria</taxon>
        <taxon>Pseudomonadati</taxon>
        <taxon>Pseudomonadota</taxon>
        <taxon>Gammaproteobacteria</taxon>
        <taxon>Vibrionales</taxon>
        <taxon>Vibrionaceae</taxon>
        <taxon>Vibrio</taxon>
    </lineage>
</organism>
<gene>
    <name evidence="1" type="ORF">H735_11060</name>
</gene>
<protein>
    <submittedName>
        <fullName evidence="1">Uncharacterized protein</fullName>
    </submittedName>
</protein>
<accession>A0A0C1WAX0</accession>
<dbReference type="EMBL" id="JPRD01000015">
    <property type="protein sequence ID" value="KIF53442.1"/>
    <property type="molecule type" value="Genomic_DNA"/>
</dbReference>
<dbReference type="Proteomes" id="UP000031586">
    <property type="component" value="Unassembled WGS sequence"/>
</dbReference>
<dbReference type="AlphaFoldDB" id="A0A0C1WAX0"/>
<comment type="caution">
    <text evidence="1">The sequence shown here is derived from an EMBL/GenBank/DDBJ whole genome shotgun (WGS) entry which is preliminary data.</text>
</comment>
<name>A0A0C1WAX0_9VIBR</name>
<dbReference type="RefSeq" id="WP_020198060.1">
    <property type="nucleotide sequence ID" value="NZ_BAOH01000208.1"/>
</dbReference>